<accession>A0A560GJA9</accession>
<dbReference type="PIRSF" id="PIRSF039085">
    <property type="entry name" value="ABC_ATPase_HisP"/>
    <property type="match status" value="1"/>
</dbReference>
<dbReference type="InterPro" id="IPR030679">
    <property type="entry name" value="ABC_ATPase_HisP-typ"/>
</dbReference>
<keyword evidence="7" id="KW-0472">Membrane</keyword>
<dbReference type="InterPro" id="IPR017871">
    <property type="entry name" value="ABC_transporter-like_CS"/>
</dbReference>
<dbReference type="OrthoDB" id="9802264at2"/>
<dbReference type="InterPro" id="IPR050086">
    <property type="entry name" value="MetN_ABC_transporter-like"/>
</dbReference>
<dbReference type="InterPro" id="IPR003593">
    <property type="entry name" value="AAA+_ATPase"/>
</dbReference>
<evidence type="ECO:0000313" key="10">
    <source>
        <dbReference type="Proteomes" id="UP000315751"/>
    </source>
</evidence>
<gene>
    <name evidence="9" type="ORF">FBZ90_12915</name>
</gene>
<keyword evidence="4" id="KW-1003">Cell membrane</keyword>
<proteinExistence type="inferred from homology"/>
<dbReference type="CDD" id="cd03262">
    <property type="entry name" value="ABC_HisP_GlnQ"/>
    <property type="match status" value="1"/>
</dbReference>
<keyword evidence="6 9" id="KW-0067">ATP-binding</keyword>
<dbReference type="InterPro" id="IPR027417">
    <property type="entry name" value="P-loop_NTPase"/>
</dbReference>
<dbReference type="GO" id="GO:0016887">
    <property type="term" value="F:ATP hydrolysis activity"/>
    <property type="evidence" value="ECO:0007669"/>
    <property type="project" value="InterPro"/>
</dbReference>
<sequence length="259" mass="28135">MTPPSPTVLTATNIRKSFGDREVLAGISLEAREGEVISILGGSGSGKSTFLRCLNLLEVPDEGQIAIGDVQAPLARNRHGRLEVSDGRAAARLRTQTAMVFQGFNLWPHLTVLQNVMEAPLRVHRRDRDEVLATARTLLERVGMAGFHAAYPKRLSGGQQQRVAIARALATNPKLVLFDEPTSALDPERVREVLALMRSLAEEGRTMIVVTHEMAFARDVSSRVVHLMNGRVESSGPPAQMFGPDASPAFRAFLSPAAL</sequence>
<dbReference type="RefSeq" id="WP_145736710.1">
    <property type="nucleotide sequence ID" value="NZ_VITR01000029.1"/>
</dbReference>
<dbReference type="AlphaFoldDB" id="A0A560GJA9"/>
<evidence type="ECO:0000259" key="8">
    <source>
        <dbReference type="PROSITE" id="PS50893"/>
    </source>
</evidence>
<dbReference type="Gene3D" id="3.40.50.300">
    <property type="entry name" value="P-loop containing nucleotide triphosphate hydrolases"/>
    <property type="match status" value="1"/>
</dbReference>
<dbReference type="PANTHER" id="PTHR43166:SF35">
    <property type="entry name" value="L-CYSTINE IMPORT ATP-BINDING PROTEIN TCYN"/>
    <property type="match status" value="1"/>
</dbReference>
<dbReference type="GO" id="GO:0005886">
    <property type="term" value="C:plasma membrane"/>
    <property type="evidence" value="ECO:0007669"/>
    <property type="project" value="UniProtKB-SubCell"/>
</dbReference>
<reference evidence="9 10" key="1">
    <citation type="submission" date="2019-06" db="EMBL/GenBank/DDBJ databases">
        <title>Genomic Encyclopedia of Type Strains, Phase IV (KMG-V): Genome sequencing to study the core and pangenomes of soil and plant-associated prokaryotes.</title>
        <authorList>
            <person name="Whitman W."/>
        </authorList>
    </citation>
    <scope>NUCLEOTIDE SEQUENCE [LARGE SCALE GENOMIC DNA]</scope>
    <source>
        <strain evidence="9 10">BR 11622</strain>
    </source>
</reference>
<evidence type="ECO:0000256" key="3">
    <source>
        <dbReference type="ARBA" id="ARBA00022448"/>
    </source>
</evidence>
<organism evidence="9 10">
    <name type="scientific">Nitrospirillum amazonense</name>
    <dbReference type="NCBI Taxonomy" id="28077"/>
    <lineage>
        <taxon>Bacteria</taxon>
        <taxon>Pseudomonadati</taxon>
        <taxon>Pseudomonadota</taxon>
        <taxon>Alphaproteobacteria</taxon>
        <taxon>Rhodospirillales</taxon>
        <taxon>Azospirillaceae</taxon>
        <taxon>Nitrospirillum</taxon>
    </lineage>
</organism>
<feature type="domain" description="ABC transporter" evidence="8">
    <location>
        <begin position="9"/>
        <end position="254"/>
    </location>
</feature>
<evidence type="ECO:0000256" key="4">
    <source>
        <dbReference type="ARBA" id="ARBA00022475"/>
    </source>
</evidence>
<comment type="similarity">
    <text evidence="2">Belongs to the ABC transporter superfamily.</text>
</comment>
<dbReference type="GO" id="GO:0015424">
    <property type="term" value="F:ABC-type amino acid transporter activity"/>
    <property type="evidence" value="ECO:0007669"/>
    <property type="project" value="InterPro"/>
</dbReference>
<evidence type="ECO:0000256" key="5">
    <source>
        <dbReference type="ARBA" id="ARBA00022741"/>
    </source>
</evidence>
<keyword evidence="5" id="KW-0547">Nucleotide-binding</keyword>
<evidence type="ECO:0000256" key="1">
    <source>
        <dbReference type="ARBA" id="ARBA00004202"/>
    </source>
</evidence>
<dbReference type="PANTHER" id="PTHR43166">
    <property type="entry name" value="AMINO ACID IMPORT ATP-BINDING PROTEIN"/>
    <property type="match status" value="1"/>
</dbReference>
<dbReference type="Proteomes" id="UP000315751">
    <property type="component" value="Unassembled WGS sequence"/>
</dbReference>
<keyword evidence="10" id="KW-1185">Reference proteome</keyword>
<evidence type="ECO:0000256" key="7">
    <source>
        <dbReference type="ARBA" id="ARBA00023136"/>
    </source>
</evidence>
<keyword evidence="3" id="KW-0813">Transport</keyword>
<dbReference type="InterPro" id="IPR003439">
    <property type="entry name" value="ABC_transporter-like_ATP-bd"/>
</dbReference>
<dbReference type="GO" id="GO:0005524">
    <property type="term" value="F:ATP binding"/>
    <property type="evidence" value="ECO:0007669"/>
    <property type="project" value="UniProtKB-KW"/>
</dbReference>
<dbReference type="EMBL" id="VITR01000029">
    <property type="protein sequence ID" value="TWB33849.1"/>
    <property type="molecule type" value="Genomic_DNA"/>
</dbReference>
<evidence type="ECO:0000256" key="6">
    <source>
        <dbReference type="ARBA" id="ARBA00022840"/>
    </source>
</evidence>
<dbReference type="SUPFAM" id="SSF52540">
    <property type="entry name" value="P-loop containing nucleoside triphosphate hydrolases"/>
    <property type="match status" value="1"/>
</dbReference>
<evidence type="ECO:0000313" key="9">
    <source>
        <dbReference type="EMBL" id="TWB33849.1"/>
    </source>
</evidence>
<comment type="subcellular location">
    <subcellularLocation>
        <location evidence="1">Cell membrane</location>
        <topology evidence="1">Peripheral membrane protein</topology>
    </subcellularLocation>
</comment>
<dbReference type="PROSITE" id="PS00211">
    <property type="entry name" value="ABC_TRANSPORTER_1"/>
    <property type="match status" value="1"/>
</dbReference>
<evidence type="ECO:0000256" key="2">
    <source>
        <dbReference type="ARBA" id="ARBA00005417"/>
    </source>
</evidence>
<dbReference type="PROSITE" id="PS50893">
    <property type="entry name" value="ABC_TRANSPORTER_2"/>
    <property type="match status" value="1"/>
</dbReference>
<comment type="caution">
    <text evidence="9">The sequence shown here is derived from an EMBL/GenBank/DDBJ whole genome shotgun (WGS) entry which is preliminary data.</text>
</comment>
<name>A0A560GJA9_9PROT</name>
<dbReference type="SMART" id="SM00382">
    <property type="entry name" value="AAA"/>
    <property type="match status" value="1"/>
</dbReference>
<protein>
    <submittedName>
        <fullName evidence="9">Amino acid ABC transporter ATP-binding protein (PAAT family)</fullName>
    </submittedName>
</protein>
<dbReference type="Pfam" id="PF00005">
    <property type="entry name" value="ABC_tran"/>
    <property type="match status" value="1"/>
</dbReference>